<keyword evidence="2" id="KW-1185">Reference proteome</keyword>
<evidence type="ECO:0000313" key="1">
    <source>
        <dbReference type="EMBL" id="KPG26235.1"/>
    </source>
</evidence>
<evidence type="ECO:0000313" key="2">
    <source>
        <dbReference type="Proteomes" id="UP000037962"/>
    </source>
</evidence>
<reference evidence="1 2" key="1">
    <citation type="submission" date="2015-09" db="EMBL/GenBank/DDBJ databases">
        <title>Genome Sequences of Mycobacterium immunogenum Isolates, Recuperated from a Chloraminated Drinking Water Distribution System Simulator Subjected to Episodes of Nitrification.</title>
        <authorList>
            <person name="Gomez-Alvarez V."/>
            <person name="Revetta R.P."/>
        </authorList>
    </citation>
    <scope>NUCLEOTIDE SEQUENCE [LARGE SCALE GENOMIC DNA]</scope>
    <source>
        <strain evidence="1 2">H076</strain>
    </source>
</reference>
<sequence>MGVRALIAESLAQTIKRVLADKPVRKSLSDNADAGQTLTNRSDKELQQLPPAAIDLLVDWQIAQSRSVIRHGTDATSTLTWRADLRKSVSGPV</sequence>
<gene>
    <name evidence="1" type="ORF">AN912_25660</name>
</gene>
<comment type="caution">
    <text evidence="1">The sequence shown here is derived from an EMBL/GenBank/DDBJ whole genome shotgun (WGS) entry which is preliminary data.</text>
</comment>
<protein>
    <submittedName>
        <fullName evidence="1">Uncharacterized protein</fullName>
    </submittedName>
</protein>
<dbReference type="Proteomes" id="UP000037962">
    <property type="component" value="Unassembled WGS sequence"/>
</dbReference>
<dbReference type="EMBL" id="LJFS01000047">
    <property type="protein sequence ID" value="KPG26235.1"/>
    <property type="molecule type" value="Genomic_DNA"/>
</dbReference>
<accession>A0ABR5LKI1</accession>
<name>A0ABR5LKI1_9MYCO</name>
<proteinExistence type="predicted"/>
<organism evidence="1 2">
    <name type="scientific">Mycobacteroides immunogenum</name>
    <dbReference type="NCBI Taxonomy" id="83262"/>
    <lineage>
        <taxon>Bacteria</taxon>
        <taxon>Bacillati</taxon>
        <taxon>Actinomycetota</taxon>
        <taxon>Actinomycetes</taxon>
        <taxon>Mycobacteriales</taxon>
        <taxon>Mycobacteriaceae</taxon>
        <taxon>Mycobacteroides</taxon>
    </lineage>
</organism>